<keyword evidence="1" id="KW-0472">Membrane</keyword>
<evidence type="ECO:0000256" key="2">
    <source>
        <dbReference type="SAM" id="SignalP"/>
    </source>
</evidence>
<dbReference type="InterPro" id="IPR037185">
    <property type="entry name" value="EmrE-like"/>
</dbReference>
<feature type="transmembrane region" description="Helical" evidence="1">
    <location>
        <begin position="241"/>
        <end position="262"/>
    </location>
</feature>
<evidence type="ECO:0000256" key="1">
    <source>
        <dbReference type="SAM" id="Phobius"/>
    </source>
</evidence>
<accession>A0AB39QFE8</accession>
<feature type="transmembrane region" description="Helical" evidence="1">
    <location>
        <begin position="83"/>
        <end position="101"/>
    </location>
</feature>
<feature type="transmembrane region" description="Helical" evidence="1">
    <location>
        <begin position="197"/>
        <end position="221"/>
    </location>
</feature>
<keyword evidence="1" id="KW-0812">Transmembrane</keyword>
<feature type="signal peptide" evidence="2">
    <location>
        <begin position="1"/>
        <end position="18"/>
    </location>
</feature>
<keyword evidence="1" id="KW-1133">Transmembrane helix</keyword>
<dbReference type="EMBL" id="CP163441">
    <property type="protein sequence ID" value="XDQ41491.1"/>
    <property type="molecule type" value="Genomic_DNA"/>
</dbReference>
<keyword evidence="2" id="KW-0732">Signal</keyword>
<dbReference type="Gene3D" id="1.10.3730.20">
    <property type="match status" value="1"/>
</dbReference>
<dbReference type="PANTHER" id="PTHR40761">
    <property type="entry name" value="CONSERVED INTEGRAL MEMBRANE ALANINE VALINE AND LEUCINE RICH PROTEIN-RELATED"/>
    <property type="match status" value="1"/>
</dbReference>
<dbReference type="AlphaFoldDB" id="A0AB39QFE8"/>
<feature type="transmembrane region" description="Helical" evidence="1">
    <location>
        <begin position="138"/>
        <end position="161"/>
    </location>
</feature>
<dbReference type="PANTHER" id="PTHR40761:SF1">
    <property type="entry name" value="CONSERVED INTEGRAL MEMBRANE ALANINE VALINE AND LEUCINE RICH PROTEIN-RELATED"/>
    <property type="match status" value="1"/>
</dbReference>
<feature type="transmembrane region" description="Helical" evidence="1">
    <location>
        <begin position="107"/>
        <end position="126"/>
    </location>
</feature>
<protein>
    <submittedName>
        <fullName evidence="3">DMT family transporter</fullName>
    </submittedName>
</protein>
<organism evidence="3">
    <name type="scientific">Streptomyces sp. R39</name>
    <dbReference type="NCBI Taxonomy" id="3238631"/>
    <lineage>
        <taxon>Bacteria</taxon>
        <taxon>Bacillati</taxon>
        <taxon>Actinomycetota</taxon>
        <taxon>Actinomycetes</taxon>
        <taxon>Kitasatosporales</taxon>
        <taxon>Streptomycetaceae</taxon>
        <taxon>Streptomyces</taxon>
    </lineage>
</organism>
<evidence type="ECO:0000313" key="3">
    <source>
        <dbReference type="EMBL" id="XDQ41491.1"/>
    </source>
</evidence>
<feature type="chain" id="PRO_5044275070" evidence="2">
    <location>
        <begin position="19"/>
        <end position="304"/>
    </location>
</feature>
<feature type="transmembrane region" description="Helical" evidence="1">
    <location>
        <begin position="53"/>
        <end position="71"/>
    </location>
</feature>
<dbReference type="NCBIfam" id="NF038012">
    <property type="entry name" value="DMT_1"/>
    <property type="match status" value="1"/>
</dbReference>
<dbReference type="RefSeq" id="WP_369221139.1">
    <property type="nucleotide sequence ID" value="NZ_CP163441.1"/>
</dbReference>
<proteinExistence type="predicted"/>
<sequence length="304" mass="31102">MNLLTVAMALLSALSNGAASVLQRRAAVEPDEVSGSGARAVAARLAGLLSRPYWWAGATAMMLSAVFQVIALDAGQLSVVQPLLASELLFTLLIGAVVFRRRPDGRTWWSFVMLAGGLAVFLLSASPSPGTVERAGDWRWLAVGGGLACGVGVLLAVASAVRGPRQAATLGAATAACFAVTAALIKEVTARFPQGPAAVLTTWHTYAGAVTGLLSVLLLQWTLRAGTLAASQPALTIGDALISVALGGLLFGESIALGWRLLPEAVGVGLMATGIVGLTRSPVVTDGGGWDEAEPEPPGARRDM</sequence>
<name>A0AB39QFE8_9ACTN</name>
<feature type="transmembrane region" description="Helical" evidence="1">
    <location>
        <begin position="167"/>
        <end position="185"/>
    </location>
</feature>
<dbReference type="SUPFAM" id="SSF103481">
    <property type="entry name" value="Multidrug resistance efflux transporter EmrE"/>
    <property type="match status" value="1"/>
</dbReference>
<reference evidence="3" key="1">
    <citation type="submission" date="2024-07" db="EMBL/GenBank/DDBJ databases">
        <authorList>
            <person name="Yu S.T."/>
        </authorList>
    </citation>
    <scope>NUCLEOTIDE SEQUENCE</scope>
    <source>
        <strain evidence="3">R39</strain>
    </source>
</reference>
<gene>
    <name evidence="3" type="ORF">AB5J52_03955</name>
</gene>